<evidence type="ECO:0000256" key="7">
    <source>
        <dbReference type="ARBA" id="ARBA00022975"/>
    </source>
</evidence>
<dbReference type="PANTHER" id="PTHR43137:SF1">
    <property type="entry name" value="DIHYDROOROTASE"/>
    <property type="match status" value="1"/>
</dbReference>
<comment type="similarity">
    <text evidence="2">Belongs to the metallo-dependent hydrolases superfamily. DHOase family. Class II DHOase subfamily.</text>
</comment>
<keyword evidence="7" id="KW-0665">Pyrimidine biosynthesis</keyword>
<dbReference type="Proteomes" id="UP000054560">
    <property type="component" value="Unassembled WGS sequence"/>
</dbReference>
<keyword evidence="4" id="KW-0479">Metal-binding</keyword>
<dbReference type="EC" id="3.5.2.3" evidence="3"/>
<evidence type="ECO:0000256" key="2">
    <source>
        <dbReference type="ARBA" id="ARBA00005631"/>
    </source>
</evidence>
<evidence type="ECO:0000256" key="6">
    <source>
        <dbReference type="ARBA" id="ARBA00022833"/>
    </source>
</evidence>
<name>A0A0L0FKS9_9EUKA</name>
<dbReference type="InterPro" id="IPR032466">
    <property type="entry name" value="Metal_Hydrolase"/>
</dbReference>
<keyword evidence="10" id="KW-1185">Reference proteome</keyword>
<dbReference type="OrthoDB" id="1670005at2759"/>
<dbReference type="PROSITE" id="PS00483">
    <property type="entry name" value="DIHYDROOROTASE_2"/>
    <property type="match status" value="1"/>
</dbReference>
<organism evidence="9 10">
    <name type="scientific">Sphaeroforma arctica JP610</name>
    <dbReference type="NCBI Taxonomy" id="667725"/>
    <lineage>
        <taxon>Eukaryota</taxon>
        <taxon>Ichthyosporea</taxon>
        <taxon>Ichthyophonida</taxon>
        <taxon>Sphaeroforma</taxon>
    </lineage>
</organism>
<dbReference type="GO" id="GO:0046872">
    <property type="term" value="F:metal ion binding"/>
    <property type="evidence" value="ECO:0007669"/>
    <property type="project" value="UniProtKB-KW"/>
</dbReference>
<protein>
    <recommendedName>
        <fullName evidence="3">dihydroorotase</fullName>
        <ecNumber evidence="3">3.5.2.3</ecNumber>
    </recommendedName>
</protein>
<dbReference type="InterPro" id="IPR004721">
    <property type="entry name" value="DHOdimr"/>
</dbReference>
<keyword evidence="6" id="KW-0862">Zinc</keyword>
<dbReference type="FunFam" id="3.20.20.140:FF:000071">
    <property type="entry name" value="Dihydroorotase, homodimeric type, variant"/>
    <property type="match status" value="1"/>
</dbReference>
<dbReference type="InterPro" id="IPR006680">
    <property type="entry name" value="Amidohydro-rel"/>
</dbReference>
<dbReference type="PANTHER" id="PTHR43137">
    <property type="entry name" value="DIHYDROOROTASE"/>
    <property type="match status" value="1"/>
</dbReference>
<dbReference type="GO" id="GO:0006207">
    <property type="term" value="P:'de novo' pyrimidine nucleobase biosynthetic process"/>
    <property type="evidence" value="ECO:0007669"/>
    <property type="project" value="TreeGrafter"/>
</dbReference>
<evidence type="ECO:0000256" key="1">
    <source>
        <dbReference type="ARBA" id="ARBA00004880"/>
    </source>
</evidence>
<evidence type="ECO:0000313" key="10">
    <source>
        <dbReference type="Proteomes" id="UP000054560"/>
    </source>
</evidence>
<dbReference type="GO" id="GO:0005737">
    <property type="term" value="C:cytoplasm"/>
    <property type="evidence" value="ECO:0007669"/>
    <property type="project" value="TreeGrafter"/>
</dbReference>
<dbReference type="GO" id="GO:0004151">
    <property type="term" value="F:dihydroorotase activity"/>
    <property type="evidence" value="ECO:0007669"/>
    <property type="project" value="UniProtKB-EC"/>
</dbReference>
<reference evidence="9 10" key="1">
    <citation type="submission" date="2011-02" db="EMBL/GenBank/DDBJ databases">
        <title>The Genome Sequence of Sphaeroforma arctica JP610.</title>
        <authorList>
            <consortium name="The Broad Institute Genome Sequencing Platform"/>
            <person name="Russ C."/>
            <person name="Cuomo C."/>
            <person name="Young S.K."/>
            <person name="Zeng Q."/>
            <person name="Gargeya S."/>
            <person name="Alvarado L."/>
            <person name="Berlin A."/>
            <person name="Chapman S.B."/>
            <person name="Chen Z."/>
            <person name="Freedman E."/>
            <person name="Gellesch M."/>
            <person name="Goldberg J."/>
            <person name="Griggs A."/>
            <person name="Gujja S."/>
            <person name="Heilman E."/>
            <person name="Heiman D."/>
            <person name="Howarth C."/>
            <person name="Mehta T."/>
            <person name="Neiman D."/>
            <person name="Pearson M."/>
            <person name="Roberts A."/>
            <person name="Saif S."/>
            <person name="Shea T."/>
            <person name="Shenoy N."/>
            <person name="Sisk P."/>
            <person name="Stolte C."/>
            <person name="Sykes S."/>
            <person name="White J."/>
            <person name="Yandava C."/>
            <person name="Burger G."/>
            <person name="Gray M.W."/>
            <person name="Holland P.W.H."/>
            <person name="King N."/>
            <person name="Lang F.B.F."/>
            <person name="Roger A.J."/>
            <person name="Ruiz-Trillo I."/>
            <person name="Haas B."/>
            <person name="Nusbaum C."/>
            <person name="Birren B."/>
        </authorList>
    </citation>
    <scope>NUCLEOTIDE SEQUENCE [LARGE SCALE GENOMIC DNA]</scope>
    <source>
        <strain evidence="9 10">JP610</strain>
    </source>
</reference>
<dbReference type="NCBIfam" id="TIGR00856">
    <property type="entry name" value="pyrC_dimer"/>
    <property type="match status" value="1"/>
</dbReference>
<sequence>MSIANVDEIIIPAGEDYHTHLRHGDLMNMVVPHVRKGGICRALIMPNLTPPITTLEQVVAYKSELEGLDSSVEYLMTLYLHPSLTPEIIAGAKAVGVTGVKSYPRGVTTNSEAGIESYDVYYPIFEAMETAGLILHLHGEIPSNPDNDVCVMNAERSFLSHLEKLHAAFPKLRIILEHSTTKEAVALVKKLGPTVAATITAHHLELTVDDWAGQPHNFCKPVAKYPSDRAALRAVVKEGNPKFFLGSDSAPHDRTKKESCCGSAGVFTTPLLMPYVVTTLLEMGCTSEQIVGFTSANGRAFYDLPDLKQNITLVKESATVPQSYAYGEAGEVVPFKAGQTLAWSLRSQ</sequence>
<keyword evidence="5" id="KW-0378">Hydrolase</keyword>
<evidence type="ECO:0000313" key="9">
    <source>
        <dbReference type="EMBL" id="KNC77392.1"/>
    </source>
</evidence>
<dbReference type="HAMAP" id="MF_00219">
    <property type="entry name" value="PyrC_classII"/>
    <property type="match status" value="1"/>
</dbReference>
<dbReference type="UniPathway" id="UPA00070">
    <property type="reaction ID" value="UER00117"/>
</dbReference>
<dbReference type="GO" id="GO:0044205">
    <property type="term" value="P:'de novo' UMP biosynthetic process"/>
    <property type="evidence" value="ECO:0007669"/>
    <property type="project" value="UniProtKB-UniPathway"/>
</dbReference>
<dbReference type="STRING" id="667725.A0A0L0FKS9"/>
<evidence type="ECO:0000256" key="3">
    <source>
        <dbReference type="ARBA" id="ARBA00012860"/>
    </source>
</evidence>
<dbReference type="InterPro" id="IPR002195">
    <property type="entry name" value="Dihydroorotase_CS"/>
</dbReference>
<accession>A0A0L0FKS9</accession>
<dbReference type="Gene3D" id="3.20.20.140">
    <property type="entry name" value="Metal-dependent hydrolases"/>
    <property type="match status" value="1"/>
</dbReference>
<gene>
    <name evidence="9" type="ORF">SARC_10143</name>
</gene>
<proteinExistence type="inferred from homology"/>
<evidence type="ECO:0000259" key="8">
    <source>
        <dbReference type="Pfam" id="PF01979"/>
    </source>
</evidence>
<dbReference type="SUPFAM" id="SSF51556">
    <property type="entry name" value="Metallo-dependent hydrolases"/>
    <property type="match status" value="1"/>
</dbReference>
<dbReference type="GeneID" id="25910647"/>
<dbReference type="Pfam" id="PF01979">
    <property type="entry name" value="Amidohydro_1"/>
    <property type="match status" value="1"/>
</dbReference>
<evidence type="ECO:0000256" key="4">
    <source>
        <dbReference type="ARBA" id="ARBA00022723"/>
    </source>
</evidence>
<dbReference type="AlphaFoldDB" id="A0A0L0FKS9"/>
<evidence type="ECO:0000256" key="5">
    <source>
        <dbReference type="ARBA" id="ARBA00022801"/>
    </source>
</evidence>
<dbReference type="CDD" id="cd01294">
    <property type="entry name" value="DHOase"/>
    <property type="match status" value="1"/>
</dbReference>
<comment type="pathway">
    <text evidence="1">Pyrimidine metabolism; UMP biosynthesis via de novo pathway; (S)-dihydroorotate from bicarbonate: step 3/3.</text>
</comment>
<dbReference type="EMBL" id="KQ242747">
    <property type="protein sequence ID" value="KNC77392.1"/>
    <property type="molecule type" value="Genomic_DNA"/>
</dbReference>
<dbReference type="PIRSF" id="PIRSF001237">
    <property type="entry name" value="DHOdimr"/>
    <property type="match status" value="1"/>
</dbReference>
<dbReference type="RefSeq" id="XP_014151294.1">
    <property type="nucleotide sequence ID" value="XM_014295819.1"/>
</dbReference>
<dbReference type="eggNOG" id="KOG2902">
    <property type="taxonomic scope" value="Eukaryota"/>
</dbReference>
<feature type="domain" description="Amidohydrolase-related" evidence="8">
    <location>
        <begin position="9"/>
        <end position="307"/>
    </location>
</feature>